<dbReference type="Proteomes" id="UP001474421">
    <property type="component" value="Unassembled WGS sequence"/>
</dbReference>
<dbReference type="AlphaFoldDB" id="A0AAW1BMJ2"/>
<dbReference type="SUPFAM" id="SSF56796">
    <property type="entry name" value="Dehydroquinate synthase-like"/>
    <property type="match status" value="1"/>
</dbReference>
<keyword evidence="19" id="KW-1185">Reference proteome</keyword>
<dbReference type="GO" id="GO:0042254">
    <property type="term" value="P:ribosome biogenesis"/>
    <property type="evidence" value="ECO:0007669"/>
    <property type="project" value="UniProtKB-KW"/>
</dbReference>
<evidence type="ECO:0000256" key="5">
    <source>
        <dbReference type="ARBA" id="ARBA00010077"/>
    </source>
</evidence>
<reference evidence="18 19" key="1">
    <citation type="journal article" date="2024" name="Proc. Natl. Acad. Sci. U.S.A.">
        <title>The genetic regulatory architecture and epigenomic basis for age-related changes in rattlesnake venom.</title>
        <authorList>
            <person name="Hogan M.P."/>
            <person name="Holding M.L."/>
            <person name="Nystrom G.S."/>
            <person name="Colston T.J."/>
            <person name="Bartlett D.A."/>
            <person name="Mason A.J."/>
            <person name="Ellsworth S.A."/>
            <person name="Rautsaw R.M."/>
            <person name="Lawrence K.C."/>
            <person name="Strickland J.L."/>
            <person name="He B."/>
            <person name="Fraser P."/>
            <person name="Margres M.J."/>
            <person name="Gilbert D.M."/>
            <person name="Gibbs H.L."/>
            <person name="Parkinson C.L."/>
            <person name="Rokyta D.R."/>
        </authorList>
    </citation>
    <scope>NUCLEOTIDE SEQUENCE [LARGE SCALE GENOMIC DNA]</scope>
    <source>
        <strain evidence="18">DRR0105</strain>
    </source>
</reference>
<feature type="region of interest" description="Disordered" evidence="15">
    <location>
        <begin position="90"/>
        <end position="113"/>
    </location>
</feature>
<dbReference type="GO" id="GO:0004022">
    <property type="term" value="F:alcohol dehydrogenase (NAD+) activity"/>
    <property type="evidence" value="ECO:0007669"/>
    <property type="project" value="InterPro"/>
</dbReference>
<feature type="region of interest" description="Disordered" evidence="15">
    <location>
        <begin position="302"/>
        <end position="356"/>
    </location>
</feature>
<evidence type="ECO:0000256" key="12">
    <source>
        <dbReference type="ARBA" id="ARBA00023242"/>
    </source>
</evidence>
<dbReference type="InterPro" id="IPR042157">
    <property type="entry name" value="HOT"/>
</dbReference>
<feature type="region of interest" description="Disordered" evidence="15">
    <location>
        <begin position="235"/>
        <end position="270"/>
    </location>
</feature>
<dbReference type="InterPro" id="IPR007023">
    <property type="entry name" value="Ribosom_reg"/>
</dbReference>
<dbReference type="InterPro" id="IPR001670">
    <property type="entry name" value="ADH_Fe/GldA"/>
</dbReference>
<dbReference type="Pfam" id="PF25137">
    <property type="entry name" value="ADH_Fe_C"/>
    <property type="match status" value="1"/>
</dbReference>
<dbReference type="GO" id="GO:0005739">
    <property type="term" value="C:mitochondrion"/>
    <property type="evidence" value="ECO:0007669"/>
    <property type="project" value="UniProtKB-SubCell"/>
</dbReference>
<comment type="similarity">
    <text evidence="5">Belongs to the RRS1 family.</text>
</comment>
<protein>
    <recommendedName>
        <fullName evidence="7">Hydroxyacid-oxoacid transhydrogenase, mitochondrial</fullName>
        <ecNumber evidence="6">1.1.99.24</ecNumber>
    </recommendedName>
    <alternativeName>
        <fullName evidence="13">Alcohol dehydrogenase iron-containing protein 1</fullName>
    </alternativeName>
</protein>
<evidence type="ECO:0000256" key="11">
    <source>
        <dbReference type="ARBA" id="ARBA00023128"/>
    </source>
</evidence>
<dbReference type="PANTHER" id="PTHR11496">
    <property type="entry name" value="ALCOHOL DEHYDROGENASE"/>
    <property type="match status" value="1"/>
</dbReference>
<evidence type="ECO:0000256" key="3">
    <source>
        <dbReference type="ARBA" id="ARBA00004173"/>
    </source>
</evidence>
<name>A0AAW1BMJ2_CROAD</name>
<dbReference type="GO" id="GO:0005634">
    <property type="term" value="C:nucleus"/>
    <property type="evidence" value="ECO:0007669"/>
    <property type="project" value="UniProtKB-SubCell"/>
</dbReference>
<dbReference type="EC" id="1.1.99.24" evidence="6"/>
<evidence type="ECO:0000313" key="19">
    <source>
        <dbReference type="Proteomes" id="UP001474421"/>
    </source>
</evidence>
<keyword evidence="10" id="KW-0560">Oxidoreductase</keyword>
<dbReference type="FunFam" id="3.40.50.1970:FF:000010">
    <property type="entry name" value="Probable hydroxyacid-oxoacid transhydrogenase, mitochondrial"/>
    <property type="match status" value="1"/>
</dbReference>
<evidence type="ECO:0000256" key="14">
    <source>
        <dbReference type="ARBA" id="ARBA00049496"/>
    </source>
</evidence>
<evidence type="ECO:0000256" key="4">
    <source>
        <dbReference type="ARBA" id="ARBA00010005"/>
    </source>
</evidence>
<dbReference type="PANTHER" id="PTHR11496:SF83">
    <property type="entry name" value="HYDROXYACID-OXOACID TRANSHYDROGENASE, MITOCHONDRIAL"/>
    <property type="match status" value="1"/>
</dbReference>
<evidence type="ECO:0000256" key="6">
    <source>
        <dbReference type="ARBA" id="ARBA00013182"/>
    </source>
</evidence>
<dbReference type="FunFam" id="1.20.1090.10:FF:000003">
    <property type="entry name" value="Probable hydroxyacid-oxoacid transhydrogenase, mitochondrial"/>
    <property type="match status" value="1"/>
</dbReference>
<evidence type="ECO:0000256" key="13">
    <source>
        <dbReference type="ARBA" id="ARBA00032098"/>
    </source>
</evidence>
<gene>
    <name evidence="18" type="ORF">NXF25_008082</name>
</gene>
<evidence type="ECO:0000256" key="2">
    <source>
        <dbReference type="ARBA" id="ARBA00004123"/>
    </source>
</evidence>
<evidence type="ECO:0000256" key="8">
    <source>
        <dbReference type="ARBA" id="ARBA00022517"/>
    </source>
</evidence>
<evidence type="ECO:0000256" key="7">
    <source>
        <dbReference type="ARBA" id="ARBA00021046"/>
    </source>
</evidence>
<sequence length="837" mass="92965">MATFLVEDLLARAEEREAETQRSVAVHKELELEFDVGNLLAVDKNPAPRALARVSSEREALLRALARDNTQLLVGQLWALPTERVEGGAGPVVARLPEPSTRLPREKPLPKPRPLTKWEQFARLKGIRPTRKKRGTLVWDEAAKEWRRRWGYRRAGEDPSRDWLLEVPDSADPMEDQFAKRRQEKRERVARNELNRLRNLARAHRGRMAADLHPTGHQNRAEMGRVSALARVSTASRGRFQPRLPKEPAVAQTNTARGKKRSFQPLLGDLEGEKKRHLELARSLSSKKPLLDLTRAVNKQLREEEAEAARGKGKKRDQRGKRAQRQKQRSGNARNKRSTGAGRRGNRGIWKHQQQKEKKMNFHCLARAAEVMAGGGREKVARLLKQLHLAACTCPAHSHTYSQGTKDIALRKTDYAFEMAVSNIRYGEGVTKEVGMDLQNWGAKKVCIMTDKNLCQLPPMTAVLDSLTVNGISFQIYDNVRVEPTDESFLDAIEFAKRGEFDSYVAVGGGSVIDTCKAADLYASSPKSDFLDYVNAPIGKSKPVTVHLKPLIAVPTTAGTGSETTGVAIFDYKELKVKTGIASRSIKPSLGIIDPLHTLHMPERVAANSGFDVLCHALESYTALPYNQRSPCPSNPVNRPAYQGSNPISDVWAVHALRIVSKYLKRAIKNPEDQEARFNMHLASAFAGMGFGNAGVHLCHGMSYPISGLVKNYKAKDYNVDHSLVPHGLSVILTSPAVFTFTAPMCPERHLEAAQIMGANISNAKMKDAGLILADTLRKFLFDLSVDDGLAALGYSKMDIPALVKGTLPQERVTKLSPRPQTEEELSALFEASMKLY</sequence>
<evidence type="ECO:0000256" key="15">
    <source>
        <dbReference type="SAM" id="MobiDB-lite"/>
    </source>
</evidence>
<comment type="caution">
    <text evidence="18">The sequence shown here is derived from an EMBL/GenBank/DDBJ whole genome shotgun (WGS) entry which is preliminary data.</text>
</comment>
<dbReference type="GO" id="GO:0047988">
    <property type="term" value="F:hydroxyacid-oxoacid transhydrogenase activity"/>
    <property type="evidence" value="ECO:0007669"/>
    <property type="project" value="UniProtKB-EC"/>
</dbReference>
<dbReference type="EMBL" id="JAOTOJ010000003">
    <property type="protein sequence ID" value="KAK9403255.1"/>
    <property type="molecule type" value="Genomic_DNA"/>
</dbReference>
<keyword evidence="12" id="KW-0539">Nucleus</keyword>
<evidence type="ECO:0000256" key="9">
    <source>
        <dbReference type="ARBA" id="ARBA00022946"/>
    </source>
</evidence>
<accession>A0AAW1BMJ2</accession>
<dbReference type="Pfam" id="PF04939">
    <property type="entry name" value="RRS1"/>
    <property type="match status" value="1"/>
</dbReference>
<dbReference type="InterPro" id="IPR039697">
    <property type="entry name" value="Alcohol_dehydrogenase_Fe"/>
</dbReference>
<comment type="subcellular location">
    <subcellularLocation>
        <location evidence="3">Mitochondrion</location>
    </subcellularLocation>
    <subcellularLocation>
        <location evidence="2">Nucleus</location>
    </subcellularLocation>
</comment>
<comment type="similarity">
    <text evidence="4">Belongs to the iron-containing alcohol dehydrogenase family. Hydroxyacid-oxoacid transhydrogenase subfamily.</text>
</comment>
<evidence type="ECO:0000313" key="18">
    <source>
        <dbReference type="EMBL" id="KAK9403255.1"/>
    </source>
</evidence>
<keyword evidence="8" id="KW-0690">Ribosome biogenesis</keyword>
<comment type="catalytic activity">
    <reaction evidence="14">
        <text>4-hydroxybutanoate + 2-oxoglutarate = (R)-2-hydroxyglutarate + succinate semialdehyde</text>
        <dbReference type="Rhea" id="RHEA:24734"/>
        <dbReference type="ChEBI" id="CHEBI:15801"/>
        <dbReference type="ChEBI" id="CHEBI:16724"/>
        <dbReference type="ChEBI" id="CHEBI:16810"/>
        <dbReference type="ChEBI" id="CHEBI:57706"/>
        <dbReference type="EC" id="1.1.99.24"/>
    </reaction>
</comment>
<feature type="domain" description="Alcohol dehydrogenase iron-type/glycerol dehydrogenase GldA" evidence="16">
    <location>
        <begin position="423"/>
        <end position="595"/>
    </location>
</feature>
<dbReference type="Pfam" id="PF00465">
    <property type="entry name" value="Fe-ADH"/>
    <property type="match status" value="1"/>
</dbReference>
<feature type="domain" description="Fe-containing alcohol dehydrogenase-like C-terminal" evidence="17">
    <location>
        <begin position="644"/>
        <end position="834"/>
    </location>
</feature>
<comment type="catalytic activity">
    <reaction evidence="1">
        <text>(S)-3-hydroxybutanoate + 2-oxoglutarate = (R)-2-hydroxyglutarate + acetoacetate</text>
        <dbReference type="Rhea" id="RHEA:23048"/>
        <dbReference type="ChEBI" id="CHEBI:11047"/>
        <dbReference type="ChEBI" id="CHEBI:13705"/>
        <dbReference type="ChEBI" id="CHEBI:15801"/>
        <dbReference type="ChEBI" id="CHEBI:16810"/>
        <dbReference type="EC" id="1.1.99.24"/>
    </reaction>
</comment>
<evidence type="ECO:0000256" key="10">
    <source>
        <dbReference type="ARBA" id="ARBA00023002"/>
    </source>
</evidence>
<dbReference type="CDD" id="cd08190">
    <property type="entry name" value="HOT"/>
    <property type="match status" value="1"/>
</dbReference>
<keyword evidence="9" id="KW-0809">Transit peptide</keyword>
<dbReference type="Gene3D" id="3.40.50.1970">
    <property type="match status" value="1"/>
</dbReference>
<dbReference type="Gene3D" id="1.20.1090.10">
    <property type="entry name" value="Dehydroquinate synthase-like - alpha domain"/>
    <property type="match status" value="1"/>
</dbReference>
<evidence type="ECO:0000259" key="17">
    <source>
        <dbReference type="Pfam" id="PF25137"/>
    </source>
</evidence>
<keyword evidence="11" id="KW-0496">Mitochondrion</keyword>
<dbReference type="InterPro" id="IPR056798">
    <property type="entry name" value="ADH_Fe_C"/>
</dbReference>
<evidence type="ECO:0000256" key="1">
    <source>
        <dbReference type="ARBA" id="ARBA00000813"/>
    </source>
</evidence>
<evidence type="ECO:0000259" key="16">
    <source>
        <dbReference type="Pfam" id="PF00465"/>
    </source>
</evidence>
<organism evidence="18 19">
    <name type="scientific">Crotalus adamanteus</name>
    <name type="common">Eastern diamondback rattlesnake</name>
    <dbReference type="NCBI Taxonomy" id="8729"/>
    <lineage>
        <taxon>Eukaryota</taxon>
        <taxon>Metazoa</taxon>
        <taxon>Chordata</taxon>
        <taxon>Craniata</taxon>
        <taxon>Vertebrata</taxon>
        <taxon>Euteleostomi</taxon>
        <taxon>Lepidosauria</taxon>
        <taxon>Squamata</taxon>
        <taxon>Bifurcata</taxon>
        <taxon>Unidentata</taxon>
        <taxon>Episquamata</taxon>
        <taxon>Toxicofera</taxon>
        <taxon>Serpentes</taxon>
        <taxon>Colubroidea</taxon>
        <taxon>Viperidae</taxon>
        <taxon>Crotalinae</taxon>
        <taxon>Crotalus</taxon>
    </lineage>
</organism>
<dbReference type="GO" id="GO:0046872">
    <property type="term" value="F:metal ion binding"/>
    <property type="evidence" value="ECO:0007669"/>
    <property type="project" value="InterPro"/>
</dbReference>
<proteinExistence type="inferred from homology"/>
<feature type="compositionally biased region" description="Basic residues" evidence="15">
    <location>
        <begin position="311"/>
        <end position="328"/>
    </location>
</feature>